<reference evidence="1" key="1">
    <citation type="submission" date="2022-03" db="EMBL/GenBank/DDBJ databases">
        <title>Draft genome sequence of Aduncisulcus paluster, a free-living microaerophilic Fornicata.</title>
        <authorList>
            <person name="Yuyama I."/>
            <person name="Kume K."/>
            <person name="Tamura T."/>
            <person name="Inagaki Y."/>
            <person name="Hashimoto T."/>
        </authorList>
    </citation>
    <scope>NUCLEOTIDE SEQUENCE</scope>
    <source>
        <strain evidence="1">NY0171</strain>
    </source>
</reference>
<organism evidence="1 2">
    <name type="scientific">Aduncisulcus paluster</name>
    <dbReference type="NCBI Taxonomy" id="2918883"/>
    <lineage>
        <taxon>Eukaryota</taxon>
        <taxon>Metamonada</taxon>
        <taxon>Carpediemonas-like organisms</taxon>
        <taxon>Aduncisulcus</taxon>
    </lineage>
</organism>
<dbReference type="EMBL" id="BQXS01010147">
    <property type="protein sequence ID" value="GKT33131.1"/>
    <property type="molecule type" value="Genomic_DNA"/>
</dbReference>
<keyword evidence="2" id="KW-1185">Reference proteome</keyword>
<gene>
    <name evidence="1" type="ORF">ADUPG1_007134</name>
</gene>
<evidence type="ECO:0000313" key="1">
    <source>
        <dbReference type="EMBL" id="GKT33131.1"/>
    </source>
</evidence>
<comment type="caution">
    <text evidence="1">The sequence shown here is derived from an EMBL/GenBank/DDBJ whole genome shotgun (WGS) entry which is preliminary data.</text>
</comment>
<proteinExistence type="predicted"/>
<name>A0ABQ5KKT9_9EUKA</name>
<evidence type="ECO:0000313" key="2">
    <source>
        <dbReference type="Proteomes" id="UP001057375"/>
    </source>
</evidence>
<sequence>MFWSSPRFLEEGEYAQDEEFAKAVSYLLEKRMKIGTTKTRSPNRFIYETFTSYSLSFLATSIINGIAGAWKAPRSQKLYFGIRSAFEDAPRKAFQFASASFLISGFAAGLPALRISPQNAILSGLFGAVIPYAFSKGIQSIFKVGLWAKSGQMFVQESIGQVQHSLIELRKERESRESSKKSLKSVTSFLGWKS</sequence>
<accession>A0ABQ5KKT9</accession>
<dbReference type="Proteomes" id="UP001057375">
    <property type="component" value="Unassembled WGS sequence"/>
</dbReference>
<protein>
    <submittedName>
        <fullName evidence="1">Uncharacterized protein</fullName>
    </submittedName>
</protein>